<proteinExistence type="predicted"/>
<organism evidence="2 3">
    <name type="scientific">Halocynthiibacter halioticoli</name>
    <dbReference type="NCBI Taxonomy" id="2986804"/>
    <lineage>
        <taxon>Bacteria</taxon>
        <taxon>Pseudomonadati</taxon>
        <taxon>Pseudomonadota</taxon>
        <taxon>Alphaproteobacteria</taxon>
        <taxon>Rhodobacterales</taxon>
        <taxon>Paracoccaceae</taxon>
        <taxon>Halocynthiibacter</taxon>
    </lineage>
</organism>
<evidence type="ECO:0000256" key="1">
    <source>
        <dbReference type="SAM" id="MobiDB-lite"/>
    </source>
</evidence>
<reference evidence="2" key="1">
    <citation type="submission" date="2022-10" db="EMBL/GenBank/DDBJ databases">
        <authorList>
            <person name="Yue Y."/>
        </authorList>
    </citation>
    <scope>NUCLEOTIDE SEQUENCE</scope>
    <source>
        <strain evidence="2">Z654</strain>
    </source>
</reference>
<dbReference type="RefSeq" id="WP_263954982.1">
    <property type="nucleotide sequence ID" value="NZ_JAOYFC010000006.1"/>
</dbReference>
<dbReference type="EMBL" id="JAOYFC010000006">
    <property type="protein sequence ID" value="MCV6826010.1"/>
    <property type="molecule type" value="Genomic_DNA"/>
</dbReference>
<evidence type="ECO:0000313" key="3">
    <source>
        <dbReference type="Proteomes" id="UP001208041"/>
    </source>
</evidence>
<sequence>MSAVGLSKEEYERVFGPKDDLDRQPGRTRLCKTCGGWHLLNRWPHNCMKPQDTPPQILPAPQLAPTFEPFMTGKTDTATYIGSRNDKREYMKRNDLVEYDEGVKHDTVSEREIEREIVQDLKRFEETDPLNIPPDLKVSERVGDLEKSSDSPDVQADNVEIIK</sequence>
<comment type="caution">
    <text evidence="2">The sequence shown here is derived from an EMBL/GenBank/DDBJ whole genome shotgun (WGS) entry which is preliminary data.</text>
</comment>
<accession>A0AAE3J326</accession>
<keyword evidence="3" id="KW-1185">Reference proteome</keyword>
<feature type="compositionally biased region" description="Basic and acidic residues" evidence="1">
    <location>
        <begin position="137"/>
        <end position="150"/>
    </location>
</feature>
<dbReference type="AlphaFoldDB" id="A0AAE3J326"/>
<protein>
    <submittedName>
        <fullName evidence="2">Uncharacterized protein</fullName>
    </submittedName>
</protein>
<dbReference type="Proteomes" id="UP001208041">
    <property type="component" value="Unassembled WGS sequence"/>
</dbReference>
<feature type="region of interest" description="Disordered" evidence="1">
    <location>
        <begin position="126"/>
        <end position="163"/>
    </location>
</feature>
<name>A0AAE3J326_9RHOB</name>
<evidence type="ECO:0000313" key="2">
    <source>
        <dbReference type="EMBL" id="MCV6826010.1"/>
    </source>
</evidence>
<gene>
    <name evidence="2" type="ORF">OH136_15715</name>
</gene>